<proteinExistence type="predicted"/>
<keyword evidence="1" id="KW-0472">Membrane</keyword>
<comment type="caution">
    <text evidence="2">The sequence shown here is derived from an EMBL/GenBank/DDBJ whole genome shotgun (WGS) entry which is preliminary data.</text>
</comment>
<name>A0A917JDS4_9ENTE</name>
<organism evidence="2 3">
    <name type="scientific">Enterococcus alcedinis</name>
    <dbReference type="NCBI Taxonomy" id="1274384"/>
    <lineage>
        <taxon>Bacteria</taxon>
        <taxon>Bacillati</taxon>
        <taxon>Bacillota</taxon>
        <taxon>Bacilli</taxon>
        <taxon>Lactobacillales</taxon>
        <taxon>Enterococcaceae</taxon>
        <taxon>Enterococcus</taxon>
    </lineage>
</organism>
<keyword evidence="3" id="KW-1185">Reference proteome</keyword>
<reference evidence="2" key="1">
    <citation type="journal article" date="2014" name="Int. J. Syst. Evol. Microbiol.">
        <title>Complete genome sequence of Corynebacterium casei LMG S-19264T (=DSM 44701T), isolated from a smear-ripened cheese.</title>
        <authorList>
            <consortium name="US DOE Joint Genome Institute (JGI-PGF)"/>
            <person name="Walter F."/>
            <person name="Albersmeier A."/>
            <person name="Kalinowski J."/>
            <person name="Ruckert C."/>
        </authorList>
    </citation>
    <scope>NUCLEOTIDE SEQUENCE</scope>
    <source>
        <strain evidence="2">CCM 8433</strain>
    </source>
</reference>
<dbReference type="EMBL" id="BMDT01000001">
    <property type="protein sequence ID" value="GGI64906.1"/>
    <property type="molecule type" value="Genomic_DNA"/>
</dbReference>
<feature type="transmembrane region" description="Helical" evidence="1">
    <location>
        <begin position="7"/>
        <end position="27"/>
    </location>
</feature>
<evidence type="ECO:0000313" key="2">
    <source>
        <dbReference type="EMBL" id="GGI64906.1"/>
    </source>
</evidence>
<keyword evidence="1" id="KW-1133">Transmembrane helix</keyword>
<dbReference type="AlphaFoldDB" id="A0A917JDS4"/>
<keyword evidence="1" id="KW-0812">Transmembrane</keyword>
<evidence type="ECO:0000256" key="1">
    <source>
        <dbReference type="SAM" id="Phobius"/>
    </source>
</evidence>
<protein>
    <submittedName>
        <fullName evidence="2">Uncharacterized protein</fullName>
    </submittedName>
</protein>
<accession>A0A917JDS4</accession>
<dbReference type="Proteomes" id="UP000622610">
    <property type="component" value="Unassembled WGS sequence"/>
</dbReference>
<sequence length="61" mass="7134">MSVKRFVQLFVFYLLSIVIAIPLTNFFNIEATWLYYLVISIIGFFVLSLPLTIMTIQKSKK</sequence>
<reference evidence="2" key="2">
    <citation type="submission" date="2020-09" db="EMBL/GenBank/DDBJ databases">
        <authorList>
            <person name="Sun Q."/>
            <person name="Sedlacek I."/>
        </authorList>
    </citation>
    <scope>NUCLEOTIDE SEQUENCE</scope>
    <source>
        <strain evidence="2">CCM 8433</strain>
    </source>
</reference>
<gene>
    <name evidence="2" type="ORF">GCM10011482_05600</name>
</gene>
<feature type="transmembrane region" description="Helical" evidence="1">
    <location>
        <begin position="33"/>
        <end position="56"/>
    </location>
</feature>
<dbReference type="RefSeq" id="WP_188366729.1">
    <property type="nucleotide sequence ID" value="NZ_BMDT01000001.1"/>
</dbReference>
<evidence type="ECO:0000313" key="3">
    <source>
        <dbReference type="Proteomes" id="UP000622610"/>
    </source>
</evidence>